<keyword evidence="3" id="KW-1185">Reference proteome</keyword>
<feature type="non-terminal residue" evidence="2">
    <location>
        <position position="1"/>
    </location>
</feature>
<dbReference type="Proteomes" id="UP000265618">
    <property type="component" value="Unassembled WGS sequence"/>
</dbReference>
<dbReference type="PANTHER" id="PTHR13021">
    <property type="entry name" value="PRE-MRNA-SPLICING FACTOR ISY1"/>
    <property type="match status" value="1"/>
</dbReference>
<evidence type="ECO:0000256" key="1">
    <source>
        <dbReference type="SAM" id="MobiDB-lite"/>
    </source>
</evidence>
<feature type="region of interest" description="Disordered" evidence="1">
    <location>
        <begin position="1"/>
        <end position="21"/>
    </location>
</feature>
<dbReference type="AlphaFoldDB" id="A0A9K3CS14"/>
<dbReference type="EMBL" id="BDIP01000633">
    <property type="protein sequence ID" value="GIQ82239.1"/>
    <property type="molecule type" value="Genomic_DNA"/>
</dbReference>
<reference evidence="2 3" key="1">
    <citation type="journal article" date="2018" name="PLoS ONE">
        <title>The draft genome of Kipferlia bialata reveals reductive genome evolution in fornicate parasites.</title>
        <authorList>
            <person name="Tanifuji G."/>
            <person name="Takabayashi S."/>
            <person name="Kume K."/>
            <person name="Takagi M."/>
            <person name="Nakayama T."/>
            <person name="Kamikawa R."/>
            <person name="Inagaki Y."/>
            <person name="Hashimoto T."/>
        </authorList>
    </citation>
    <scope>NUCLEOTIDE SEQUENCE [LARGE SCALE GENOMIC DNA]</scope>
    <source>
        <strain evidence="2">NY0173</strain>
    </source>
</reference>
<sequence length="96" mass="10908">ELGGPNHIKRSVVLDKDGPPLKSSSGYYYFGAAKNLKGVREMFEQQTAEQGERKLTKKDLLERATPEYNGYFDETAELLEAEREAEMEWLRANPVA</sequence>
<dbReference type="Pfam" id="PF06246">
    <property type="entry name" value="Isy1"/>
    <property type="match status" value="1"/>
</dbReference>
<name>A0A9K3CS14_9EUKA</name>
<accession>A0A9K3CS14</accession>
<organism evidence="2 3">
    <name type="scientific">Kipferlia bialata</name>
    <dbReference type="NCBI Taxonomy" id="797122"/>
    <lineage>
        <taxon>Eukaryota</taxon>
        <taxon>Metamonada</taxon>
        <taxon>Carpediemonas-like organisms</taxon>
        <taxon>Kipferlia</taxon>
    </lineage>
</organism>
<dbReference type="OrthoDB" id="1739576at2759"/>
<evidence type="ECO:0000313" key="3">
    <source>
        <dbReference type="Proteomes" id="UP000265618"/>
    </source>
</evidence>
<evidence type="ECO:0000313" key="2">
    <source>
        <dbReference type="EMBL" id="GIQ82239.1"/>
    </source>
</evidence>
<dbReference type="InterPro" id="IPR009360">
    <property type="entry name" value="Isy1"/>
</dbReference>
<protein>
    <submittedName>
        <fullName evidence="2">Isy1-like splicing family protein</fullName>
    </submittedName>
</protein>
<proteinExistence type="predicted"/>
<dbReference type="GO" id="GO:0000350">
    <property type="term" value="P:generation of catalytic spliceosome for second transesterification step"/>
    <property type="evidence" value="ECO:0007669"/>
    <property type="project" value="InterPro"/>
</dbReference>
<gene>
    <name evidence="2" type="ORF">KIPB_003340</name>
</gene>
<comment type="caution">
    <text evidence="2">The sequence shown here is derived from an EMBL/GenBank/DDBJ whole genome shotgun (WGS) entry which is preliminary data.</text>
</comment>